<protein>
    <submittedName>
        <fullName evidence="2">Uncharacterized protein</fullName>
    </submittedName>
</protein>
<name>A0A317SBC3_9PEZI</name>
<feature type="region of interest" description="Disordered" evidence="1">
    <location>
        <begin position="73"/>
        <end position="94"/>
    </location>
</feature>
<keyword evidence="3" id="KW-1185">Reference proteome</keyword>
<reference evidence="2 3" key="1">
    <citation type="submission" date="2018-03" db="EMBL/GenBank/DDBJ databases">
        <title>Genomes of Pezizomycetes fungi and the evolution of truffles.</title>
        <authorList>
            <person name="Murat C."/>
            <person name="Payen T."/>
            <person name="Noel B."/>
            <person name="Kuo A."/>
            <person name="Martin F.M."/>
        </authorList>
    </citation>
    <scope>NUCLEOTIDE SEQUENCE [LARGE SCALE GENOMIC DNA]</scope>
    <source>
        <strain evidence="2">091103-1</strain>
    </source>
</reference>
<dbReference type="Proteomes" id="UP000246991">
    <property type="component" value="Unassembled WGS sequence"/>
</dbReference>
<gene>
    <name evidence="2" type="ORF">C7212DRAFT_337833</name>
</gene>
<evidence type="ECO:0000313" key="3">
    <source>
        <dbReference type="Proteomes" id="UP000246991"/>
    </source>
</evidence>
<comment type="caution">
    <text evidence="2">The sequence shown here is derived from an EMBL/GenBank/DDBJ whole genome shotgun (WGS) entry which is preliminary data.</text>
</comment>
<feature type="non-terminal residue" evidence="2">
    <location>
        <position position="94"/>
    </location>
</feature>
<feature type="region of interest" description="Disordered" evidence="1">
    <location>
        <begin position="1"/>
        <end position="61"/>
    </location>
</feature>
<sequence length="94" mass="10301">MDNRQVPYIPEAAFNKSRPGRNSRTVATTHRRSTRNGNNEVTPPAPTNAVAPPPVTDHRTLNTSAPAAVPALLASNPHQQLHNDTPRIIRPRPM</sequence>
<dbReference type="AlphaFoldDB" id="A0A317SBC3"/>
<proteinExistence type="predicted"/>
<evidence type="ECO:0000313" key="2">
    <source>
        <dbReference type="EMBL" id="PWW71772.1"/>
    </source>
</evidence>
<dbReference type="EMBL" id="PYWC01000137">
    <property type="protein sequence ID" value="PWW71772.1"/>
    <property type="molecule type" value="Genomic_DNA"/>
</dbReference>
<feature type="compositionally biased region" description="Pro residues" evidence="1">
    <location>
        <begin position="43"/>
        <end position="55"/>
    </location>
</feature>
<evidence type="ECO:0000256" key="1">
    <source>
        <dbReference type="SAM" id="MobiDB-lite"/>
    </source>
</evidence>
<organism evidence="2 3">
    <name type="scientific">Tuber magnatum</name>
    <name type="common">white Piedmont truffle</name>
    <dbReference type="NCBI Taxonomy" id="42249"/>
    <lineage>
        <taxon>Eukaryota</taxon>
        <taxon>Fungi</taxon>
        <taxon>Dikarya</taxon>
        <taxon>Ascomycota</taxon>
        <taxon>Pezizomycotina</taxon>
        <taxon>Pezizomycetes</taxon>
        <taxon>Pezizales</taxon>
        <taxon>Tuberaceae</taxon>
        <taxon>Tuber</taxon>
    </lineage>
</organism>
<accession>A0A317SBC3</accession>